<reference evidence="2" key="1">
    <citation type="submission" date="2016-01" db="EMBL/GenBank/DDBJ databases">
        <authorList>
            <person name="Peeters C."/>
        </authorList>
    </citation>
    <scope>NUCLEOTIDE SEQUENCE [LARGE SCALE GENOMIC DNA]</scope>
    <source>
        <strain evidence="2">LMG 29326</strain>
    </source>
</reference>
<organism evidence="2 3">
    <name type="scientific">Caballeronia ptereochthonis</name>
    <dbReference type="NCBI Taxonomy" id="1777144"/>
    <lineage>
        <taxon>Bacteria</taxon>
        <taxon>Pseudomonadati</taxon>
        <taxon>Pseudomonadota</taxon>
        <taxon>Betaproteobacteria</taxon>
        <taxon>Burkholderiales</taxon>
        <taxon>Burkholderiaceae</taxon>
        <taxon>Caballeronia</taxon>
    </lineage>
</organism>
<feature type="transmembrane region" description="Helical" evidence="1">
    <location>
        <begin position="36"/>
        <end position="56"/>
    </location>
</feature>
<dbReference type="Proteomes" id="UP000054978">
    <property type="component" value="Unassembled WGS sequence"/>
</dbReference>
<gene>
    <name evidence="2" type="ORF">AWB83_02788</name>
</gene>
<feature type="transmembrane region" description="Helical" evidence="1">
    <location>
        <begin position="6"/>
        <end position="24"/>
    </location>
</feature>
<keyword evidence="1" id="KW-0812">Transmembrane</keyword>
<keyword evidence="3" id="KW-1185">Reference proteome</keyword>
<dbReference type="AlphaFoldDB" id="A0A158B4J6"/>
<comment type="caution">
    <text evidence="2">The sequence shown here is derived from an EMBL/GenBank/DDBJ whole genome shotgun (WGS) entry which is preliminary data.</text>
</comment>
<feature type="transmembrane region" description="Helical" evidence="1">
    <location>
        <begin position="62"/>
        <end position="83"/>
    </location>
</feature>
<name>A0A158B4J6_9BURK</name>
<evidence type="ECO:0000256" key="1">
    <source>
        <dbReference type="SAM" id="Phobius"/>
    </source>
</evidence>
<keyword evidence="1" id="KW-0472">Membrane</keyword>
<keyword evidence="1" id="KW-1133">Transmembrane helix</keyword>
<evidence type="ECO:0000313" key="3">
    <source>
        <dbReference type="Proteomes" id="UP000054978"/>
    </source>
</evidence>
<evidence type="ECO:0000313" key="2">
    <source>
        <dbReference type="EMBL" id="SAK65051.1"/>
    </source>
</evidence>
<protein>
    <submittedName>
        <fullName evidence="2">Uncharacterized protein</fullName>
    </submittedName>
</protein>
<dbReference type="OrthoDB" id="9132302at2"/>
<dbReference type="STRING" id="1777144.AWB83_02788"/>
<dbReference type="RefSeq" id="WP_087046168.1">
    <property type="nucleotide sequence ID" value="NZ_FCOB02000011.1"/>
</dbReference>
<proteinExistence type="predicted"/>
<dbReference type="EMBL" id="FCOB02000011">
    <property type="protein sequence ID" value="SAK65051.1"/>
    <property type="molecule type" value="Genomic_DNA"/>
</dbReference>
<sequence length="92" mass="9700">MIAWQALLAAALMGVVVCYAHYEIPSFTSGAAKRRTAHVVLIVVGLAFGAMGAYTLDLPLPRWLVLALGFGIVHLPAAAILVLKRLRGAGMS</sequence>
<accession>A0A158B4J6</accession>